<dbReference type="GO" id="GO:0009401">
    <property type="term" value="P:phosphoenolpyruvate-dependent sugar phosphotransferase system"/>
    <property type="evidence" value="ECO:0007669"/>
    <property type="project" value="UniProtKB-KW"/>
</dbReference>
<sequence>MSSVLVLCGAGASSTFLAHALRRQATVRGLPHTFTPASVAALSMPLTSVDVVLVSSHVSDFFDQAETAAAVIGARAVQLPVINFNAAGADIALDLLNALPQAKTESSNNG</sequence>
<protein>
    <submittedName>
        <fullName evidence="9">PTS system cellobiose-specific IIB component</fullName>
    </submittedName>
</protein>
<dbReference type="InterPro" id="IPR036095">
    <property type="entry name" value="PTS_EIIB-like_sf"/>
</dbReference>
<keyword evidence="3" id="KW-0762">Sugar transport</keyword>
<dbReference type="SUPFAM" id="SSF52794">
    <property type="entry name" value="PTS system IIB component-like"/>
    <property type="match status" value="1"/>
</dbReference>
<evidence type="ECO:0000256" key="1">
    <source>
        <dbReference type="ARBA" id="ARBA00022448"/>
    </source>
</evidence>
<evidence type="ECO:0000259" key="8">
    <source>
        <dbReference type="PROSITE" id="PS51100"/>
    </source>
</evidence>
<dbReference type="GO" id="GO:0008982">
    <property type="term" value="F:protein-N(PI)-phosphohistidine-sugar phosphotransferase activity"/>
    <property type="evidence" value="ECO:0007669"/>
    <property type="project" value="InterPro"/>
</dbReference>
<comment type="caution">
    <text evidence="9">The sequence shown here is derived from an EMBL/GenBank/DDBJ whole genome shotgun (WGS) entry which is preliminary data.</text>
</comment>
<dbReference type="Pfam" id="PF02302">
    <property type="entry name" value="PTS_IIB"/>
    <property type="match status" value="1"/>
</dbReference>
<evidence type="ECO:0000256" key="5">
    <source>
        <dbReference type="ARBA" id="ARBA00022683"/>
    </source>
</evidence>
<keyword evidence="6" id="KW-0418">Kinase</keyword>
<organism evidence="9 10">
    <name type="scientific">Salinibacterium amurskyense</name>
    <dbReference type="NCBI Taxonomy" id="205941"/>
    <lineage>
        <taxon>Bacteria</taxon>
        <taxon>Bacillati</taxon>
        <taxon>Actinomycetota</taxon>
        <taxon>Actinomycetes</taxon>
        <taxon>Micrococcales</taxon>
        <taxon>Microbacteriaceae</taxon>
        <taxon>Salinibacterium</taxon>
    </lineage>
</organism>
<dbReference type="AlphaFoldDB" id="A0A2M9D751"/>
<dbReference type="GO" id="GO:0016301">
    <property type="term" value="F:kinase activity"/>
    <property type="evidence" value="ECO:0007669"/>
    <property type="project" value="UniProtKB-KW"/>
</dbReference>
<dbReference type="InterPro" id="IPR003501">
    <property type="entry name" value="PTS_EIIB_2/3"/>
</dbReference>
<name>A0A2M9D751_9MICO</name>
<dbReference type="RefSeq" id="WP_100388209.1">
    <property type="nucleotide sequence ID" value="NZ_BMZU01000001.1"/>
</dbReference>
<keyword evidence="4" id="KW-0808">Transferase</keyword>
<evidence type="ECO:0000313" key="10">
    <source>
        <dbReference type="Proteomes" id="UP000231742"/>
    </source>
</evidence>
<reference evidence="9 10" key="1">
    <citation type="submission" date="2017-11" db="EMBL/GenBank/DDBJ databases">
        <title>Genomic Encyclopedia of Archaeal and Bacterial Type Strains, Phase II (KMG-II): From Individual Species to Whole Genera.</title>
        <authorList>
            <person name="Goeker M."/>
        </authorList>
    </citation>
    <scope>NUCLEOTIDE SEQUENCE [LARGE SCALE GENOMIC DNA]</scope>
    <source>
        <strain evidence="9 10">DSM 16400</strain>
    </source>
</reference>
<dbReference type="OrthoDB" id="9808134at2"/>
<accession>A0A2M9D751</accession>
<dbReference type="PROSITE" id="PS51100">
    <property type="entry name" value="PTS_EIIB_TYPE_3"/>
    <property type="match status" value="1"/>
</dbReference>
<keyword evidence="5" id="KW-0598">Phosphotransferase system</keyword>
<evidence type="ECO:0000256" key="6">
    <source>
        <dbReference type="ARBA" id="ARBA00022777"/>
    </source>
</evidence>
<evidence type="ECO:0000256" key="3">
    <source>
        <dbReference type="ARBA" id="ARBA00022597"/>
    </source>
</evidence>
<dbReference type="InterPro" id="IPR013012">
    <property type="entry name" value="PTS_EIIB_3"/>
</dbReference>
<feature type="domain" description="PTS EIIB type-3" evidence="8">
    <location>
        <begin position="1"/>
        <end position="106"/>
    </location>
</feature>
<dbReference type="Gene3D" id="3.40.50.2300">
    <property type="match status" value="1"/>
</dbReference>
<proteinExistence type="predicted"/>
<keyword evidence="1" id="KW-0813">Transport</keyword>
<dbReference type="Proteomes" id="UP000231742">
    <property type="component" value="Unassembled WGS sequence"/>
</dbReference>
<evidence type="ECO:0000313" key="9">
    <source>
        <dbReference type="EMBL" id="PJJ81541.1"/>
    </source>
</evidence>
<evidence type="ECO:0000256" key="7">
    <source>
        <dbReference type="PROSITE-ProRule" id="PRU00423"/>
    </source>
</evidence>
<keyword evidence="2" id="KW-0597">Phosphoprotein</keyword>
<dbReference type="EMBL" id="PGFH01000001">
    <property type="protein sequence ID" value="PJJ81541.1"/>
    <property type="molecule type" value="Genomic_DNA"/>
</dbReference>
<evidence type="ECO:0000256" key="4">
    <source>
        <dbReference type="ARBA" id="ARBA00022679"/>
    </source>
</evidence>
<feature type="modified residue" description="Phosphocysteine; by EIIA" evidence="7">
    <location>
        <position position="8"/>
    </location>
</feature>
<evidence type="ECO:0000256" key="2">
    <source>
        <dbReference type="ARBA" id="ARBA00022553"/>
    </source>
</evidence>
<gene>
    <name evidence="9" type="ORF">CLV85_0718</name>
</gene>
<keyword evidence="10" id="KW-1185">Reference proteome</keyword>